<gene>
    <name evidence="1" type="ORF">N3K66_008432</name>
</gene>
<reference evidence="1" key="1">
    <citation type="submission" date="2022-10" db="EMBL/GenBank/DDBJ databases">
        <title>Complete Genome of Trichothecium roseum strain YXFP-22015, a Plant Pathogen Isolated from Citrus.</title>
        <authorList>
            <person name="Wang Y."/>
            <person name="Zhu L."/>
        </authorList>
    </citation>
    <scope>NUCLEOTIDE SEQUENCE</scope>
    <source>
        <strain evidence="1">YXFP-22015</strain>
    </source>
</reference>
<dbReference type="EMBL" id="CM047948">
    <property type="protein sequence ID" value="KAI9896260.1"/>
    <property type="molecule type" value="Genomic_DNA"/>
</dbReference>
<dbReference type="Proteomes" id="UP001163324">
    <property type="component" value="Chromosome 9"/>
</dbReference>
<keyword evidence="2" id="KW-1185">Reference proteome</keyword>
<comment type="caution">
    <text evidence="1">The sequence shown here is derived from an EMBL/GenBank/DDBJ whole genome shotgun (WGS) entry which is preliminary data.</text>
</comment>
<proteinExistence type="predicted"/>
<organism evidence="1 2">
    <name type="scientific">Trichothecium roseum</name>
    <dbReference type="NCBI Taxonomy" id="47278"/>
    <lineage>
        <taxon>Eukaryota</taxon>
        <taxon>Fungi</taxon>
        <taxon>Dikarya</taxon>
        <taxon>Ascomycota</taxon>
        <taxon>Pezizomycotina</taxon>
        <taxon>Sordariomycetes</taxon>
        <taxon>Hypocreomycetidae</taxon>
        <taxon>Hypocreales</taxon>
        <taxon>Hypocreales incertae sedis</taxon>
        <taxon>Trichothecium</taxon>
    </lineage>
</organism>
<accession>A0ACC0UQE7</accession>
<name>A0ACC0UQE7_9HYPO</name>
<evidence type="ECO:0000313" key="2">
    <source>
        <dbReference type="Proteomes" id="UP001163324"/>
    </source>
</evidence>
<evidence type="ECO:0000313" key="1">
    <source>
        <dbReference type="EMBL" id="KAI9896260.1"/>
    </source>
</evidence>
<sequence>MTWVLHASQSVDAESHYPTIITVCVSLSVVSVAGVLSRLHIRYSGHGLGWDDYMAGLSMVFALAYSMLCVARKMIYPFVISDTPIFKTRYGLGLPLSARPQENLVLYTRVNFAGRPIYQLGVSFFKIALMVSYLRLLQGTDRKAYRVTVRMIIAFVLLAHFGCALTLIFACTPIQKSWHPYEEGTCLAPGPSFTAYAVVTIVSDIVVVGLPVPMLLRLSVDSRKKFGLIAIFALGLFTTLCSVFRYLQIHRIQDGDGNSTMLVLWGVVEFNVGNLVSSLPFLAPLCARKAKDYRSTKTTDYIMQRWYRKGVDGSKKGWRHVGGSKPSRRGDGPSHSSAPSQSNSILKSITYSVETESNHALPICGIVPDGQRVVQVESYV</sequence>
<protein>
    <submittedName>
        <fullName evidence="1">Uncharacterized protein</fullName>
    </submittedName>
</protein>